<name>A0A843AD82_9CREN</name>
<dbReference type="EMBL" id="JADEZV010000002">
    <property type="protein sequence ID" value="MBE9391057.1"/>
    <property type="molecule type" value="Genomic_DNA"/>
</dbReference>
<dbReference type="Proteomes" id="UP000652307">
    <property type="component" value="Unassembled WGS sequence"/>
</dbReference>
<gene>
    <name evidence="1" type="ORF">IOK49_03055</name>
</gene>
<comment type="caution">
    <text evidence="1">The sequence shown here is derived from an EMBL/GenBank/DDBJ whole genome shotgun (WGS) entry which is preliminary data.</text>
</comment>
<sequence length="145" mass="16941">MVNICYRLEDDKKIPSVKNYLKSNENIESKLDMSLDRIACEEIIFNNISFGERNICVSKGNFIIKTPKNSFLIERNEELKYFIIEASQINTRKKPGDSVKKWDEIAVSKSKKGILRRIKIPFEGQIILVEQDPTYKPERIVFILK</sequence>
<dbReference type="RefSeq" id="WP_193803549.1">
    <property type="nucleotide sequence ID" value="NZ_JADEZV010000002.1"/>
</dbReference>
<dbReference type="InterPro" id="IPR019217">
    <property type="entry name" value="DUF2118"/>
</dbReference>
<protein>
    <submittedName>
        <fullName evidence="1">DUF2118 domain-containing protein</fullName>
    </submittedName>
</protein>
<evidence type="ECO:0000313" key="2">
    <source>
        <dbReference type="Proteomes" id="UP000652307"/>
    </source>
</evidence>
<organism evidence="1 2">
    <name type="scientific">Fervidicoccus fontis</name>
    <dbReference type="NCBI Taxonomy" id="683846"/>
    <lineage>
        <taxon>Archaea</taxon>
        <taxon>Thermoproteota</taxon>
        <taxon>Thermoprotei</taxon>
        <taxon>Fervidicoccales</taxon>
        <taxon>Fervidicoccaceae</taxon>
        <taxon>Fervidicoccus</taxon>
    </lineage>
</organism>
<evidence type="ECO:0000313" key="1">
    <source>
        <dbReference type="EMBL" id="MBE9391057.1"/>
    </source>
</evidence>
<dbReference type="Pfam" id="PF09891">
    <property type="entry name" value="DUF2118"/>
    <property type="match status" value="1"/>
</dbReference>
<reference evidence="1" key="1">
    <citation type="submission" date="2020-10" db="EMBL/GenBank/DDBJ databases">
        <title>Fervidococcus fontis strain 3639Fd - the first crenarchaeon capable of growth on lipids.</title>
        <authorList>
            <person name="Kochetkova T.V."/>
            <person name="Elcheninov A.G."/>
            <person name="Toschakov S.V."/>
            <person name="Kublanov I.V."/>
        </authorList>
    </citation>
    <scope>NUCLEOTIDE SEQUENCE</scope>
    <source>
        <strain evidence="1">3639Fd</strain>
    </source>
</reference>
<dbReference type="AlphaFoldDB" id="A0A843AD82"/>
<proteinExistence type="predicted"/>
<accession>A0A843AD82</accession>